<dbReference type="GO" id="GO:0008253">
    <property type="term" value="F:5'-nucleotidase activity"/>
    <property type="evidence" value="ECO:0007669"/>
    <property type="project" value="UniProtKB-EC"/>
</dbReference>
<dbReference type="InterPro" id="IPR029052">
    <property type="entry name" value="Metallo-depent_PP-like"/>
</dbReference>
<feature type="chain" id="PRO_5003375601" evidence="2">
    <location>
        <begin position="47"/>
        <end position="736"/>
    </location>
</feature>
<dbReference type="SUPFAM" id="SSF55816">
    <property type="entry name" value="5'-nucleotidase (syn. UDP-sugar hydrolase), C-terminal domain"/>
    <property type="match status" value="1"/>
</dbReference>
<dbReference type="STRING" id="662755.CRES_1125"/>
<dbReference type="GO" id="GO:0009166">
    <property type="term" value="P:nucleotide catabolic process"/>
    <property type="evidence" value="ECO:0007669"/>
    <property type="project" value="InterPro"/>
</dbReference>
<dbReference type="Proteomes" id="UP000000492">
    <property type="component" value="Chromosome"/>
</dbReference>
<accession>F8E321</accession>
<dbReference type="GO" id="GO:0030288">
    <property type="term" value="C:outer membrane-bounded periplasmic space"/>
    <property type="evidence" value="ECO:0007669"/>
    <property type="project" value="TreeGrafter"/>
</dbReference>
<dbReference type="EC" id="3.1.3.5" evidence="7"/>
<reference evidence="7 8" key="1">
    <citation type="journal article" date="2012" name="BMC Genomics">
        <title>Complete genome sequence, lifestyle, and multi-drug resistance of the human pathogen Corynebacterium resistens DSM 45100 isolated from blood samples of a leukemia patient.</title>
        <authorList>
            <person name="Schroder J."/>
            <person name="Maus I."/>
            <person name="Meyer K."/>
            <person name="Wordemann S."/>
            <person name="Blom J."/>
            <person name="Jaenicke S."/>
            <person name="Schneider J."/>
            <person name="Trost E."/>
            <person name="Tauch A."/>
        </authorList>
    </citation>
    <scope>NUCLEOTIDE SEQUENCE [LARGE SCALE GENOMIC DNA]</scope>
    <source>
        <strain evidence="8">DSM 45100 / JCM 12819 / CCUG 50093 / GTC 2026 / SICGH 158</strain>
    </source>
</reference>
<feature type="region of interest" description="Disordered" evidence="3">
    <location>
        <begin position="644"/>
        <end position="683"/>
    </location>
</feature>
<dbReference type="InterPro" id="IPR036907">
    <property type="entry name" value="5'-Nucleotdase_C_sf"/>
</dbReference>
<proteinExistence type="inferred from homology"/>
<dbReference type="EMBL" id="CP002857">
    <property type="protein sequence ID" value="AEI09481.1"/>
    <property type="molecule type" value="Genomic_DNA"/>
</dbReference>
<evidence type="ECO:0000256" key="4">
    <source>
        <dbReference type="SAM" id="Phobius"/>
    </source>
</evidence>
<feature type="compositionally biased region" description="Polar residues" evidence="3">
    <location>
        <begin position="651"/>
        <end position="664"/>
    </location>
</feature>
<evidence type="ECO:0000256" key="3">
    <source>
        <dbReference type="SAM" id="MobiDB-lite"/>
    </source>
</evidence>
<dbReference type="Gene3D" id="3.90.780.10">
    <property type="entry name" value="5'-Nucleotidase, C-terminal domain"/>
    <property type="match status" value="1"/>
</dbReference>
<dbReference type="PANTHER" id="PTHR11575">
    <property type="entry name" value="5'-NUCLEOTIDASE-RELATED"/>
    <property type="match status" value="1"/>
</dbReference>
<evidence type="ECO:0000256" key="2">
    <source>
        <dbReference type="RuleBase" id="RU362119"/>
    </source>
</evidence>
<dbReference type="Gene3D" id="3.60.21.10">
    <property type="match status" value="1"/>
</dbReference>
<dbReference type="AlphaFoldDB" id="F8E321"/>
<evidence type="ECO:0000259" key="6">
    <source>
        <dbReference type="Pfam" id="PF02872"/>
    </source>
</evidence>
<protein>
    <submittedName>
        <fullName evidence="7">5-nucleotidase</fullName>
        <ecNumber evidence="7">3.1.3.5</ecNumber>
    </submittedName>
</protein>
<dbReference type="HOGENOM" id="CLU_005854_5_0_11"/>
<dbReference type="GO" id="GO:0000166">
    <property type="term" value="F:nucleotide binding"/>
    <property type="evidence" value="ECO:0007669"/>
    <property type="project" value="UniProtKB-KW"/>
</dbReference>
<keyword evidence="2 7" id="KW-0378">Hydrolase</keyword>
<feature type="domain" description="5'-Nucleotidase C-terminal" evidence="6">
    <location>
        <begin position="354"/>
        <end position="508"/>
    </location>
</feature>
<dbReference type="KEGG" id="crd:CRES_1125"/>
<dbReference type="eggNOG" id="COG0737">
    <property type="taxonomic scope" value="Bacteria"/>
</dbReference>
<feature type="compositionally biased region" description="Low complexity" evidence="3">
    <location>
        <begin position="666"/>
        <end position="683"/>
    </location>
</feature>
<evidence type="ECO:0000313" key="7">
    <source>
        <dbReference type="EMBL" id="AEI09481.1"/>
    </source>
</evidence>
<evidence type="ECO:0000259" key="5">
    <source>
        <dbReference type="Pfam" id="PF00149"/>
    </source>
</evidence>
<keyword evidence="4" id="KW-0472">Membrane</keyword>
<keyword evidence="4" id="KW-0812">Transmembrane</keyword>
<dbReference type="GO" id="GO:0008768">
    <property type="term" value="F:UDP-sugar diphosphatase activity"/>
    <property type="evidence" value="ECO:0007669"/>
    <property type="project" value="TreeGrafter"/>
</dbReference>
<evidence type="ECO:0000313" key="8">
    <source>
        <dbReference type="Proteomes" id="UP000000492"/>
    </source>
</evidence>
<keyword evidence="1 2" id="KW-0732">Signal</keyword>
<dbReference type="Pfam" id="PF02872">
    <property type="entry name" value="5_nucleotid_C"/>
    <property type="match status" value="1"/>
</dbReference>
<dbReference type="Pfam" id="PF00149">
    <property type="entry name" value="Metallophos"/>
    <property type="match status" value="1"/>
</dbReference>
<feature type="domain" description="Calcineurin-like phosphoesterase" evidence="5">
    <location>
        <begin position="55"/>
        <end position="261"/>
    </location>
</feature>
<keyword evidence="8" id="KW-1185">Reference proteome</keyword>
<keyword evidence="2" id="KW-0547">Nucleotide-binding</keyword>
<keyword evidence="4" id="KW-1133">Transmembrane helix</keyword>
<organism evidence="7 8">
    <name type="scientific">Corynebacterium resistens (strain DSM 45100 / JCM 12819 / GTC 2026 / SICGH 158)</name>
    <dbReference type="NCBI Taxonomy" id="662755"/>
    <lineage>
        <taxon>Bacteria</taxon>
        <taxon>Bacillati</taxon>
        <taxon>Actinomycetota</taxon>
        <taxon>Actinomycetes</taxon>
        <taxon>Mycobacteriales</taxon>
        <taxon>Corynebacteriaceae</taxon>
        <taxon>Corynebacterium</taxon>
    </lineage>
</organism>
<feature type="signal peptide" evidence="2">
    <location>
        <begin position="1"/>
        <end position="46"/>
    </location>
</feature>
<dbReference type="InterPro" id="IPR008334">
    <property type="entry name" value="5'-Nucleotdase_C"/>
</dbReference>
<feature type="transmembrane region" description="Helical" evidence="4">
    <location>
        <begin position="689"/>
        <end position="711"/>
    </location>
</feature>
<name>F8E321_CORRG</name>
<dbReference type="InterPro" id="IPR006179">
    <property type="entry name" value="5_nucleotidase/apyrase"/>
</dbReference>
<sequence>MVSSLLTFELSVSGALSMSRKLSRAALALVVTPSVAFASLSTPAQAAEADQVSLNILGVTDFHGHISQLKNKDGSIKEIGAGALACFVNKERKANPNTGFVSAGDNIGGSPFVSSILKDKPTIDVLNAMKLEASAVGNHELDKGWDDLNGRVGVDGTKLAKFPHLAANMKGVQVAPSHVVEKDGVKIGYVGAVTDKTSEMVSPSGIKGITFGDPVAAASAEATRLKQSGEADVVIGLIHEGVTSEGFGKDVDAVIAGHTHVNRNLTESKPPVVQPANYGMLVADIDVVYDKSAKRVVSVKTSNRSATEVSQACEGGQDPEVKKIVDAAEAASKVEGSKVVATIPNSFYRGSNKEGGAGTNRGTESTLNSMLADATLESVNNSTSYKADIGVMNAGGVREDLEEGEVTYEEAYRVQPFNNTLGVVDITGEQLKKVLEQQWRTPEKDGDRPVLALGLSKNVEYTYDHKAELGSRITSVSINGKPLEPAKTYRVAGNNFLLAEGDGFTGFNTHEGGANKIQDTGLVDIDAFNKYLDANKDLKARNDQTSVGVHFVDADPAKLEANKKVKVELASLSYTTEGEPKAKTVKVSFASKDGNKTVWTAPASADVDNTITDGNNETGQATIEATVPAGAIMMRVTTDNGTDHLVPVNGYTMTEADSNGTEPTPGSDSSGSNKGSSSTGSSKEQQRGFWAFLFGGLLSALAGAGLLVWAYDNGMIPKWMIPSWMKLPKHILPKAR</sequence>
<dbReference type="CDD" id="cd00845">
    <property type="entry name" value="MPP_UshA_N_like"/>
    <property type="match status" value="1"/>
</dbReference>
<dbReference type="PRINTS" id="PR01607">
    <property type="entry name" value="APYRASEFAMLY"/>
</dbReference>
<dbReference type="InterPro" id="IPR004843">
    <property type="entry name" value="Calcineurin-like_PHP"/>
</dbReference>
<gene>
    <name evidence="7" type="primary">nucI</name>
    <name evidence="7" type="ordered locus">CRES_1125</name>
</gene>
<evidence type="ECO:0000256" key="1">
    <source>
        <dbReference type="ARBA" id="ARBA00022729"/>
    </source>
</evidence>
<dbReference type="SUPFAM" id="SSF56300">
    <property type="entry name" value="Metallo-dependent phosphatases"/>
    <property type="match status" value="1"/>
</dbReference>
<comment type="similarity">
    <text evidence="2">Belongs to the 5'-nucleotidase family.</text>
</comment>
<dbReference type="PANTHER" id="PTHR11575:SF24">
    <property type="entry name" value="5'-NUCLEOTIDASE"/>
    <property type="match status" value="1"/>
</dbReference>